<gene>
    <name evidence="2" type="ORF">OLC1_LOCUS10081</name>
</gene>
<dbReference type="AlphaFoldDB" id="A0AAV1D033"/>
<name>A0AAV1D033_OLDCO</name>
<evidence type="ECO:0000256" key="1">
    <source>
        <dbReference type="SAM" id="MobiDB-lite"/>
    </source>
</evidence>
<feature type="compositionally biased region" description="Basic residues" evidence="1">
    <location>
        <begin position="93"/>
        <end position="103"/>
    </location>
</feature>
<dbReference type="EMBL" id="OX459120">
    <property type="protein sequence ID" value="CAI9100183.1"/>
    <property type="molecule type" value="Genomic_DNA"/>
</dbReference>
<evidence type="ECO:0000313" key="2">
    <source>
        <dbReference type="EMBL" id="CAI9100183.1"/>
    </source>
</evidence>
<evidence type="ECO:0000313" key="3">
    <source>
        <dbReference type="Proteomes" id="UP001161247"/>
    </source>
</evidence>
<reference evidence="2" key="1">
    <citation type="submission" date="2023-03" db="EMBL/GenBank/DDBJ databases">
        <authorList>
            <person name="Julca I."/>
        </authorList>
    </citation>
    <scope>NUCLEOTIDE SEQUENCE</scope>
</reference>
<dbReference type="PANTHER" id="PTHR33730:SF4">
    <property type="entry name" value="OS05G0542732 PROTEIN"/>
    <property type="match status" value="1"/>
</dbReference>
<dbReference type="Proteomes" id="UP001161247">
    <property type="component" value="Chromosome 3"/>
</dbReference>
<feature type="compositionally biased region" description="Basic and acidic residues" evidence="1">
    <location>
        <begin position="32"/>
        <end position="51"/>
    </location>
</feature>
<protein>
    <submittedName>
        <fullName evidence="2">OLC1v1037124C1</fullName>
    </submittedName>
</protein>
<feature type="region of interest" description="Disordered" evidence="1">
    <location>
        <begin position="32"/>
        <end position="103"/>
    </location>
</feature>
<organism evidence="2 3">
    <name type="scientific">Oldenlandia corymbosa var. corymbosa</name>
    <dbReference type="NCBI Taxonomy" id="529605"/>
    <lineage>
        <taxon>Eukaryota</taxon>
        <taxon>Viridiplantae</taxon>
        <taxon>Streptophyta</taxon>
        <taxon>Embryophyta</taxon>
        <taxon>Tracheophyta</taxon>
        <taxon>Spermatophyta</taxon>
        <taxon>Magnoliopsida</taxon>
        <taxon>eudicotyledons</taxon>
        <taxon>Gunneridae</taxon>
        <taxon>Pentapetalae</taxon>
        <taxon>asterids</taxon>
        <taxon>lamiids</taxon>
        <taxon>Gentianales</taxon>
        <taxon>Rubiaceae</taxon>
        <taxon>Rubioideae</taxon>
        <taxon>Spermacoceae</taxon>
        <taxon>Hedyotis-Oldenlandia complex</taxon>
        <taxon>Oldenlandia</taxon>
    </lineage>
</organism>
<dbReference type="InterPro" id="IPR031421">
    <property type="entry name" value="DUF4666"/>
</dbReference>
<proteinExistence type="predicted"/>
<accession>A0AAV1D033</accession>
<dbReference type="PANTHER" id="PTHR33730">
    <property type="entry name" value="OS05G0542732 PROTEIN-RELATED"/>
    <property type="match status" value="1"/>
</dbReference>
<dbReference type="Pfam" id="PF15697">
    <property type="entry name" value="DUF4666"/>
    <property type="match status" value="2"/>
</dbReference>
<keyword evidence="3" id="KW-1185">Reference proteome</keyword>
<sequence length="103" mass="11262">MAGLQRSEMSFRRQGSSGLVWDDKFLSGELKKINTGTDDNKDTDQQEDNRKAATKSSAYKTVNVAPSYDPPSPRVSGCCGMFGKPASSSSSKTQKRKPAGRRR</sequence>